<dbReference type="OrthoDB" id="9796533at2"/>
<proteinExistence type="inferred from homology"/>
<dbReference type="Proteomes" id="UP000219546">
    <property type="component" value="Unassembled WGS sequence"/>
</dbReference>
<comment type="function">
    <text evidence="1">Transcriptional repressor of xylose-utilizing enzymes.</text>
</comment>
<name>A0A285CI21_9BACI</name>
<keyword evidence="4" id="KW-0808">Transferase</keyword>
<dbReference type="Gene3D" id="1.10.10.10">
    <property type="entry name" value="Winged helix-like DNA-binding domain superfamily/Winged helix DNA-binding domain"/>
    <property type="match status" value="1"/>
</dbReference>
<dbReference type="InterPro" id="IPR036390">
    <property type="entry name" value="WH_DNA-bd_sf"/>
</dbReference>
<evidence type="ECO:0000313" key="4">
    <source>
        <dbReference type="EMBL" id="SNX67244.1"/>
    </source>
</evidence>
<dbReference type="InterPro" id="IPR043129">
    <property type="entry name" value="ATPase_NBD"/>
</dbReference>
<evidence type="ECO:0000313" key="5">
    <source>
        <dbReference type="Proteomes" id="UP000219546"/>
    </source>
</evidence>
<dbReference type="AlphaFoldDB" id="A0A285CI21"/>
<gene>
    <name evidence="4" type="ORF">SAMN05877753_101563</name>
</gene>
<protein>
    <submittedName>
        <fullName evidence="4">Predicted NBD/HSP70 family sugar kinase</fullName>
    </submittedName>
</protein>
<keyword evidence="3" id="KW-0119">Carbohydrate metabolism</keyword>
<dbReference type="RefSeq" id="WP_097157054.1">
    <property type="nucleotide sequence ID" value="NZ_JBEPMQ010000003.1"/>
</dbReference>
<sequence>MRAVANNKASPKLVKQMNRQMILSELKSNPRQSRADIAKQTKLSRPCVSELVKEMIDEGLILEVGPGASTGGKRPILLEYNVKSNFVLGAMIANSRLSVILADMQGEWIDLVHRDFTIPTDGHFIVQLIETTVRKLLTNQQVSPEDILGMAIGIPGITSTTQQKIGFSPGVDWEQVNLVAELSDRLSIEVVVDNDVNMMTIGEYHRGFGVNVTDLVYMFVGNGVGSGIILDGKFHKGSHSAAGEIGLMRLGTDSRKSASMGVFESNYGLLGIRAKLQENGLSVQQNQSLLDYLQQTEAVNDVAKSILHEVIDHWAAAVINLSSILDPQMIILSGEMAMLNEKSFKQFTRIIESHLPETPEIRVTTLGSKAGLHGAVHLALESFSQAGLLNKNRLHM</sequence>
<dbReference type="Pfam" id="PF13412">
    <property type="entry name" value="HTH_24"/>
    <property type="match status" value="1"/>
</dbReference>
<keyword evidence="3" id="KW-0859">Xylose metabolism</keyword>
<keyword evidence="4" id="KW-0418">Kinase</keyword>
<accession>A0A285CI21</accession>
<dbReference type="PANTHER" id="PTHR18964">
    <property type="entry name" value="ROK (REPRESSOR, ORF, KINASE) FAMILY"/>
    <property type="match status" value="1"/>
</dbReference>
<keyword evidence="5" id="KW-1185">Reference proteome</keyword>
<dbReference type="EMBL" id="OAOP01000001">
    <property type="protein sequence ID" value="SNX67244.1"/>
    <property type="molecule type" value="Genomic_DNA"/>
</dbReference>
<comment type="similarity">
    <text evidence="2">Belongs to the ROK (NagC/XylR) family.</text>
</comment>
<dbReference type="GO" id="GO:0042732">
    <property type="term" value="P:D-xylose metabolic process"/>
    <property type="evidence" value="ECO:0007669"/>
    <property type="project" value="UniProtKB-KW"/>
</dbReference>
<dbReference type="GO" id="GO:0016301">
    <property type="term" value="F:kinase activity"/>
    <property type="evidence" value="ECO:0007669"/>
    <property type="project" value="UniProtKB-KW"/>
</dbReference>
<dbReference type="PANTHER" id="PTHR18964:SF110">
    <property type="entry name" value="TRANSCRIPTIONAL REGULATOR, XYLR-RELATED"/>
    <property type="match status" value="1"/>
</dbReference>
<dbReference type="InterPro" id="IPR036388">
    <property type="entry name" value="WH-like_DNA-bd_sf"/>
</dbReference>
<organism evidence="4 5">
    <name type="scientific">Bacillus oleivorans</name>
    <dbReference type="NCBI Taxonomy" id="1448271"/>
    <lineage>
        <taxon>Bacteria</taxon>
        <taxon>Bacillati</taxon>
        <taxon>Bacillota</taxon>
        <taxon>Bacilli</taxon>
        <taxon>Bacillales</taxon>
        <taxon>Bacillaceae</taxon>
        <taxon>Bacillus</taxon>
    </lineage>
</organism>
<reference evidence="4 5" key="1">
    <citation type="submission" date="2017-08" db="EMBL/GenBank/DDBJ databases">
        <authorList>
            <person name="de Groot N.N."/>
        </authorList>
    </citation>
    <scope>NUCLEOTIDE SEQUENCE [LARGE SCALE GENOMIC DNA]</scope>
    <source>
        <strain evidence="4 5">JC228</strain>
    </source>
</reference>
<dbReference type="Gene3D" id="3.30.420.40">
    <property type="match status" value="2"/>
</dbReference>
<evidence type="ECO:0000256" key="2">
    <source>
        <dbReference type="ARBA" id="ARBA00006479"/>
    </source>
</evidence>
<dbReference type="SUPFAM" id="SSF53067">
    <property type="entry name" value="Actin-like ATPase domain"/>
    <property type="match status" value="1"/>
</dbReference>
<dbReference type="InterPro" id="IPR000600">
    <property type="entry name" value="ROK"/>
</dbReference>
<dbReference type="SUPFAM" id="SSF46785">
    <property type="entry name" value="Winged helix' DNA-binding domain"/>
    <property type="match status" value="1"/>
</dbReference>
<evidence type="ECO:0000256" key="3">
    <source>
        <dbReference type="ARBA" id="ARBA00022629"/>
    </source>
</evidence>
<dbReference type="Pfam" id="PF00480">
    <property type="entry name" value="ROK"/>
    <property type="match status" value="1"/>
</dbReference>
<evidence type="ECO:0000256" key="1">
    <source>
        <dbReference type="ARBA" id="ARBA00002486"/>
    </source>
</evidence>